<comment type="caution">
    <text evidence="5">Lacks conserved residue(s) required for the propagation of feature annotation.</text>
</comment>
<dbReference type="PANTHER" id="PTHR24251:SF51">
    <property type="entry name" value="CUBILIN-LIKE"/>
    <property type="match status" value="1"/>
</dbReference>
<dbReference type="Gene3D" id="2.60.120.290">
    <property type="entry name" value="Spermadhesin, CUB domain"/>
    <property type="match status" value="1"/>
</dbReference>
<dbReference type="InterPro" id="IPR036055">
    <property type="entry name" value="LDL_receptor-like_sf"/>
</dbReference>
<dbReference type="FunFam" id="2.60.120.290:FF:000003">
    <property type="entry name" value="Neuropilin"/>
    <property type="match status" value="1"/>
</dbReference>
<evidence type="ECO:0000256" key="2">
    <source>
        <dbReference type="ARBA" id="ARBA00022737"/>
    </source>
</evidence>
<proteinExistence type="predicted"/>
<dbReference type="SUPFAM" id="SSF57424">
    <property type="entry name" value="LDL receptor-like module"/>
    <property type="match status" value="1"/>
</dbReference>
<feature type="non-terminal residue" evidence="8">
    <location>
        <position position="145"/>
    </location>
</feature>
<feature type="disulfide bond" evidence="5">
    <location>
        <begin position="118"/>
        <end position="136"/>
    </location>
</feature>
<dbReference type="Proteomes" id="UP000504611">
    <property type="component" value="Unplaced"/>
</dbReference>
<sequence length="145" mass="16068">CGGALTADRGSFSSPFFPSNYPPKTTCVWTIEAPKEKFLKVQFNKFFLGKYSSQCQNDYVEVNGQRLCGSKPKSTVVTSRKNKMTITFKSDSSYVDQGFIAEYEAFIPNNPCPGRFQCTNNLCINSTLQCDGWNDCGDGSDEDGC</sequence>
<keyword evidence="1" id="KW-0732">Signal</keyword>
<dbReference type="InterPro" id="IPR035914">
    <property type="entry name" value="Sperma_CUB_dom_sf"/>
</dbReference>
<dbReference type="PROSITE" id="PS01180">
    <property type="entry name" value="CUB"/>
    <property type="match status" value="1"/>
</dbReference>
<feature type="domain" description="CUB" evidence="6">
    <location>
        <begin position="1"/>
        <end position="106"/>
    </location>
</feature>
<dbReference type="KEGG" id="ncc:104949465"/>
<dbReference type="InterPro" id="IPR000859">
    <property type="entry name" value="CUB_dom"/>
</dbReference>
<evidence type="ECO:0000256" key="5">
    <source>
        <dbReference type="PROSITE-ProRule" id="PRU00124"/>
    </source>
</evidence>
<feature type="non-terminal residue" evidence="8">
    <location>
        <position position="1"/>
    </location>
</feature>
<keyword evidence="4" id="KW-0325">Glycoprotein</keyword>
<organism evidence="7 8">
    <name type="scientific">Notothenia coriiceps</name>
    <name type="common">black rockcod</name>
    <dbReference type="NCBI Taxonomy" id="8208"/>
    <lineage>
        <taxon>Eukaryota</taxon>
        <taxon>Metazoa</taxon>
        <taxon>Chordata</taxon>
        <taxon>Craniata</taxon>
        <taxon>Vertebrata</taxon>
        <taxon>Euteleostomi</taxon>
        <taxon>Actinopterygii</taxon>
        <taxon>Neopterygii</taxon>
        <taxon>Teleostei</taxon>
        <taxon>Neoteleostei</taxon>
        <taxon>Acanthomorphata</taxon>
        <taxon>Eupercaria</taxon>
        <taxon>Perciformes</taxon>
        <taxon>Notothenioidei</taxon>
        <taxon>Nototheniidae</taxon>
        <taxon>Notothenia</taxon>
    </lineage>
</organism>
<keyword evidence="2" id="KW-0677">Repeat</keyword>
<name>A0A6I9N802_9TELE</name>
<dbReference type="CDD" id="cd00041">
    <property type="entry name" value="CUB"/>
    <property type="match status" value="1"/>
</dbReference>
<dbReference type="SMART" id="SM00192">
    <property type="entry name" value="LDLa"/>
    <property type="match status" value="1"/>
</dbReference>
<evidence type="ECO:0000313" key="8">
    <source>
        <dbReference type="RefSeq" id="XP_010774124.1"/>
    </source>
</evidence>
<dbReference type="Gene3D" id="4.10.400.10">
    <property type="entry name" value="Low-density Lipoprotein Receptor"/>
    <property type="match status" value="1"/>
</dbReference>
<reference evidence="8" key="1">
    <citation type="submission" date="2025-08" db="UniProtKB">
        <authorList>
            <consortium name="RefSeq"/>
        </authorList>
    </citation>
    <scope>IDENTIFICATION</scope>
    <source>
        <tissue evidence="8">Muscle</tissue>
    </source>
</reference>
<dbReference type="Pfam" id="PF00057">
    <property type="entry name" value="Ldl_recept_a"/>
    <property type="match status" value="1"/>
</dbReference>
<dbReference type="RefSeq" id="XP_010774124.1">
    <property type="nucleotide sequence ID" value="XM_010775822.1"/>
</dbReference>
<dbReference type="AlphaFoldDB" id="A0A6I9N802"/>
<evidence type="ECO:0000313" key="7">
    <source>
        <dbReference type="Proteomes" id="UP000504611"/>
    </source>
</evidence>
<dbReference type="FunFam" id="4.10.400.10:FF:000065">
    <property type="entry name" value="Transmembrane protease serine 7"/>
    <property type="match status" value="1"/>
</dbReference>
<dbReference type="Pfam" id="PF00431">
    <property type="entry name" value="CUB"/>
    <property type="match status" value="1"/>
</dbReference>
<dbReference type="CDD" id="cd00112">
    <property type="entry name" value="LDLa"/>
    <property type="match status" value="1"/>
</dbReference>
<dbReference type="PROSITE" id="PS01209">
    <property type="entry name" value="LDLRA_1"/>
    <property type="match status" value="1"/>
</dbReference>
<dbReference type="PANTHER" id="PTHR24251">
    <property type="entry name" value="OVOCHYMASE-RELATED"/>
    <property type="match status" value="1"/>
</dbReference>
<dbReference type="OrthoDB" id="6380398at2759"/>
<evidence type="ECO:0000256" key="1">
    <source>
        <dbReference type="ARBA" id="ARBA00022729"/>
    </source>
</evidence>
<dbReference type="PROSITE" id="PS50068">
    <property type="entry name" value="LDLRA_2"/>
    <property type="match status" value="1"/>
</dbReference>
<evidence type="ECO:0000256" key="3">
    <source>
        <dbReference type="ARBA" id="ARBA00023157"/>
    </source>
</evidence>
<evidence type="ECO:0000256" key="4">
    <source>
        <dbReference type="ARBA" id="ARBA00023180"/>
    </source>
</evidence>
<feature type="disulfide bond" evidence="5">
    <location>
        <begin position="130"/>
        <end position="145"/>
    </location>
</feature>
<gene>
    <name evidence="8" type="primary">LOC104949465</name>
</gene>
<dbReference type="InterPro" id="IPR023415">
    <property type="entry name" value="LDLR_class-A_CS"/>
</dbReference>
<accession>A0A6I9N802</accession>
<keyword evidence="3 5" id="KW-1015">Disulfide bond</keyword>
<dbReference type="InterPro" id="IPR002172">
    <property type="entry name" value="LDrepeatLR_classA_rpt"/>
</dbReference>
<dbReference type="SUPFAM" id="SSF49854">
    <property type="entry name" value="Spermadhesin, CUB domain"/>
    <property type="match status" value="1"/>
</dbReference>
<dbReference type="SMART" id="SM00042">
    <property type="entry name" value="CUB"/>
    <property type="match status" value="1"/>
</dbReference>
<evidence type="ECO:0000259" key="6">
    <source>
        <dbReference type="PROSITE" id="PS01180"/>
    </source>
</evidence>
<protein>
    <submittedName>
        <fullName evidence="8">Suppressor of tumorigenicity 14 protein homolog</fullName>
    </submittedName>
</protein>
<keyword evidence="7" id="KW-1185">Reference proteome</keyword>
<dbReference type="GeneID" id="104949465"/>